<dbReference type="Pfam" id="PF10576">
    <property type="entry name" value="EndIII_4Fe-2S"/>
    <property type="match status" value="1"/>
</dbReference>
<keyword evidence="4" id="KW-0227">DNA damage</keyword>
<dbReference type="Proteomes" id="UP000808388">
    <property type="component" value="Unassembled WGS sequence"/>
</dbReference>
<evidence type="ECO:0000313" key="11">
    <source>
        <dbReference type="Proteomes" id="UP000808388"/>
    </source>
</evidence>
<gene>
    <name evidence="10" type="ORF">HY220_02805</name>
</gene>
<dbReference type="PROSITE" id="PS00764">
    <property type="entry name" value="ENDONUCLEASE_III_1"/>
    <property type="match status" value="1"/>
</dbReference>
<dbReference type="SUPFAM" id="SSF48150">
    <property type="entry name" value="DNA-glycosylase"/>
    <property type="match status" value="1"/>
</dbReference>
<comment type="cofactor">
    <cofactor evidence="1">
        <name>[4Fe-4S] cluster</name>
        <dbReference type="ChEBI" id="CHEBI:49883"/>
    </cofactor>
</comment>
<proteinExistence type="inferred from homology"/>
<evidence type="ECO:0000256" key="1">
    <source>
        <dbReference type="ARBA" id="ARBA00001966"/>
    </source>
</evidence>
<keyword evidence="6" id="KW-0408">Iron</keyword>
<keyword evidence="5" id="KW-0378">Hydrolase</keyword>
<protein>
    <recommendedName>
        <fullName evidence="12">Endonuclease III</fullName>
    </recommendedName>
</protein>
<organism evidence="10 11">
    <name type="scientific">Candidatus Sungiibacteriota bacterium</name>
    <dbReference type="NCBI Taxonomy" id="2750080"/>
    <lineage>
        <taxon>Bacteria</taxon>
        <taxon>Candidatus Sungiibacteriota</taxon>
    </lineage>
</organism>
<dbReference type="SMART" id="SM00525">
    <property type="entry name" value="FES"/>
    <property type="match status" value="1"/>
</dbReference>
<dbReference type="GO" id="GO:0016798">
    <property type="term" value="F:hydrolase activity, acting on glycosyl bonds"/>
    <property type="evidence" value="ECO:0007669"/>
    <property type="project" value="UniProtKB-KW"/>
</dbReference>
<evidence type="ECO:0000256" key="3">
    <source>
        <dbReference type="ARBA" id="ARBA00022723"/>
    </source>
</evidence>
<evidence type="ECO:0000256" key="5">
    <source>
        <dbReference type="ARBA" id="ARBA00022801"/>
    </source>
</evidence>
<dbReference type="GO" id="GO:0046872">
    <property type="term" value="F:metal ion binding"/>
    <property type="evidence" value="ECO:0007669"/>
    <property type="project" value="UniProtKB-KW"/>
</dbReference>
<evidence type="ECO:0000256" key="2">
    <source>
        <dbReference type="ARBA" id="ARBA00008343"/>
    </source>
</evidence>
<evidence type="ECO:0000256" key="9">
    <source>
        <dbReference type="ARBA" id="ARBA00023295"/>
    </source>
</evidence>
<evidence type="ECO:0000313" key="10">
    <source>
        <dbReference type="EMBL" id="MBI3627651.1"/>
    </source>
</evidence>
<comment type="caution">
    <text evidence="10">The sequence shown here is derived from an EMBL/GenBank/DDBJ whole genome shotgun (WGS) entry which is preliminary data.</text>
</comment>
<dbReference type="GO" id="GO:0140097">
    <property type="term" value="F:catalytic activity, acting on DNA"/>
    <property type="evidence" value="ECO:0007669"/>
    <property type="project" value="UniProtKB-ARBA"/>
</dbReference>
<dbReference type="EMBL" id="JACQCQ010000009">
    <property type="protein sequence ID" value="MBI3627651.1"/>
    <property type="molecule type" value="Genomic_DNA"/>
</dbReference>
<accession>A0A9D6LRD3</accession>
<keyword evidence="7" id="KW-0411">Iron-sulfur</keyword>
<keyword evidence="9" id="KW-0326">Glycosidase</keyword>
<name>A0A9D6LRD3_9BACT</name>
<keyword evidence="8" id="KW-0234">DNA repair</keyword>
<dbReference type="Gene3D" id="1.10.1670.10">
    <property type="entry name" value="Helix-hairpin-Helix base-excision DNA repair enzymes (C-terminal)"/>
    <property type="match status" value="1"/>
</dbReference>
<dbReference type="InterPro" id="IPR023170">
    <property type="entry name" value="HhH_base_excis_C"/>
</dbReference>
<evidence type="ECO:0000256" key="8">
    <source>
        <dbReference type="ARBA" id="ARBA00023204"/>
    </source>
</evidence>
<dbReference type="GO" id="GO:0051539">
    <property type="term" value="F:4 iron, 4 sulfur cluster binding"/>
    <property type="evidence" value="ECO:0007669"/>
    <property type="project" value="InterPro"/>
</dbReference>
<evidence type="ECO:0000256" key="7">
    <source>
        <dbReference type="ARBA" id="ARBA00023014"/>
    </source>
</evidence>
<sequence>MSRSRRAVCQARSPKCVICPLNKICPSRRVQPKSLFSSS</sequence>
<evidence type="ECO:0008006" key="12">
    <source>
        <dbReference type="Google" id="ProtNLM"/>
    </source>
</evidence>
<comment type="similarity">
    <text evidence="2">Belongs to the Nth/MutY family.</text>
</comment>
<evidence type="ECO:0000256" key="6">
    <source>
        <dbReference type="ARBA" id="ARBA00023004"/>
    </source>
</evidence>
<evidence type="ECO:0000256" key="4">
    <source>
        <dbReference type="ARBA" id="ARBA00022763"/>
    </source>
</evidence>
<reference evidence="10" key="1">
    <citation type="submission" date="2020-07" db="EMBL/GenBank/DDBJ databases">
        <title>Huge and variable diversity of episymbiotic CPR bacteria and DPANN archaea in groundwater ecosystems.</title>
        <authorList>
            <person name="He C.Y."/>
            <person name="Keren R."/>
            <person name="Whittaker M."/>
            <person name="Farag I.F."/>
            <person name="Doudna J."/>
            <person name="Cate J.H.D."/>
            <person name="Banfield J.F."/>
        </authorList>
    </citation>
    <scope>NUCLEOTIDE SEQUENCE</scope>
    <source>
        <strain evidence="10">NC_groundwater_972_Pr1_S-0.2um_49_27</strain>
    </source>
</reference>
<keyword evidence="3" id="KW-0479">Metal-binding</keyword>
<dbReference type="InterPro" id="IPR011257">
    <property type="entry name" value="DNA_glycosylase"/>
</dbReference>
<dbReference type="InterPro" id="IPR004035">
    <property type="entry name" value="Endouclease-III_FeS-bd_BS"/>
</dbReference>
<dbReference type="GO" id="GO:0006281">
    <property type="term" value="P:DNA repair"/>
    <property type="evidence" value="ECO:0007669"/>
    <property type="project" value="UniProtKB-KW"/>
</dbReference>
<dbReference type="InterPro" id="IPR003651">
    <property type="entry name" value="Endonuclease3_FeS-loop_motif"/>
</dbReference>
<dbReference type="AlphaFoldDB" id="A0A9D6LRD3"/>